<dbReference type="InterPro" id="IPR021010">
    <property type="entry name" value="Cytosolic_motility_protein"/>
</dbReference>
<name>A0A0M3HVN2_ASCLU</name>
<dbReference type="PANTHER" id="PTHR31578:SF3">
    <property type="entry name" value="NEMATODE SPECIFIC PEPTIDE FAMILY"/>
    <property type="match status" value="1"/>
</dbReference>
<dbReference type="Proteomes" id="UP000036681">
    <property type="component" value="Unplaced"/>
</dbReference>
<evidence type="ECO:0000313" key="1">
    <source>
        <dbReference type="Proteomes" id="UP000036681"/>
    </source>
</evidence>
<evidence type="ECO:0000313" key="2">
    <source>
        <dbReference type="WBParaSite" id="ALUE_0000704901-mRNA-1"/>
    </source>
</evidence>
<keyword evidence="1" id="KW-1185">Reference proteome</keyword>
<dbReference type="Pfam" id="PF12150">
    <property type="entry name" value="MFP2b"/>
    <property type="match status" value="2"/>
</dbReference>
<organism evidence="1 2">
    <name type="scientific">Ascaris lumbricoides</name>
    <name type="common">Giant roundworm</name>
    <dbReference type="NCBI Taxonomy" id="6252"/>
    <lineage>
        <taxon>Eukaryota</taxon>
        <taxon>Metazoa</taxon>
        <taxon>Ecdysozoa</taxon>
        <taxon>Nematoda</taxon>
        <taxon>Chromadorea</taxon>
        <taxon>Rhabditida</taxon>
        <taxon>Spirurina</taxon>
        <taxon>Ascaridomorpha</taxon>
        <taxon>Ascaridoidea</taxon>
        <taxon>Ascarididae</taxon>
        <taxon>Ascaris</taxon>
    </lineage>
</organism>
<sequence>MPNPPPKEDVWAFNPIGSPFPEHPVKVFGQANMYVALWYKHGKPVHGRAWNNGGVLECSFPYKKAELTGAKDLGGQIQRLQHQDFEFHRISQVLQYPGDHNTLGFWYEWIKYKDRFEKTEERQMLKCGDSLPILWKNRKEGALLGCLDNSTELAHFSHDGITESLQGEPLGDMWIIVRNTKGGPPTCMCTVCCPPPPPVPPPEPPPPPPGPPPPRVMIDEWMDLRAGDPWPDTHLMKAIGKTLDTIPGENPDQYVALWYQQGEPIMGRVWNDNGKVAAAFGWFGKEYREKVGSLQVLVELSDNIRGFDYSWQPFSVCGGFDAKEWIPVYVDYPKGIISPCVITWEGKQILGKASFLHFISASLPHLDCESHLLYQKLRFVEKKVIFQVDIRNERASSAFNGKENVLVGPPVHTQMVLCRKAKPGYKFE</sequence>
<reference evidence="2" key="1">
    <citation type="submission" date="2017-02" db="UniProtKB">
        <authorList>
            <consortium name="WormBaseParasite"/>
        </authorList>
    </citation>
    <scope>IDENTIFICATION</scope>
</reference>
<protein>
    <submittedName>
        <fullName evidence="2">Uncharacterized protein</fullName>
    </submittedName>
</protein>
<dbReference type="AlphaFoldDB" id="A0A0M3HVN2"/>
<dbReference type="PANTHER" id="PTHR31578">
    <property type="entry name" value="PROTEIN CBG21223-RELATED"/>
    <property type="match status" value="1"/>
</dbReference>
<dbReference type="SUPFAM" id="SSF141739">
    <property type="entry name" value="MFPT repeat-like"/>
    <property type="match status" value="3"/>
</dbReference>
<dbReference type="WBParaSite" id="ALUE_0000704901-mRNA-1">
    <property type="protein sequence ID" value="ALUE_0000704901-mRNA-1"/>
    <property type="gene ID" value="ALUE_0000704901"/>
</dbReference>
<proteinExistence type="predicted"/>
<accession>A0A0M3HVN2</accession>